<name>A0A9X2Z9R9_9FLAO</name>
<sequence length="145" mass="16888">MKKYKSKIDTPLIVFLSIIFIPSLFKMLYDKDWYVASFMTLAILFILHLFSTTYYIITENNLIVKSGFLVSITVDIRNIKKMSETNTLLSSPALSFDRLEVLYNKFDTVVISPKDKQEFIQTLKNINPEIEIKLKASNHEKDIHC</sequence>
<evidence type="ECO:0000256" key="1">
    <source>
        <dbReference type="SAM" id="Phobius"/>
    </source>
</evidence>
<dbReference type="InterPro" id="IPR009589">
    <property type="entry name" value="PH_YyaB-like"/>
</dbReference>
<feature type="transmembrane region" description="Helical" evidence="1">
    <location>
        <begin position="12"/>
        <end position="29"/>
    </location>
</feature>
<dbReference type="Pfam" id="PF06713">
    <property type="entry name" value="bPH_4"/>
    <property type="match status" value="1"/>
</dbReference>
<dbReference type="Proteomes" id="UP001151079">
    <property type="component" value="Unassembled WGS sequence"/>
</dbReference>
<feature type="domain" description="Uncharacterized protein YyaB-like PH" evidence="2">
    <location>
        <begin position="53"/>
        <end position="127"/>
    </location>
</feature>
<keyword evidence="1" id="KW-0812">Transmembrane</keyword>
<feature type="transmembrane region" description="Helical" evidence="1">
    <location>
        <begin position="35"/>
        <end position="57"/>
    </location>
</feature>
<dbReference type="RefSeq" id="WP_264204298.1">
    <property type="nucleotide sequence ID" value="NZ_JAOZEW010000001.1"/>
</dbReference>
<evidence type="ECO:0000313" key="3">
    <source>
        <dbReference type="EMBL" id="MCV9926090.1"/>
    </source>
</evidence>
<reference evidence="3" key="1">
    <citation type="submission" date="2022-10" db="EMBL/GenBank/DDBJ databases">
        <title>Two novel species of Flavobacterium.</title>
        <authorList>
            <person name="Liu Q."/>
            <person name="Xin Y.-H."/>
        </authorList>
    </citation>
    <scope>NUCLEOTIDE SEQUENCE</scope>
    <source>
        <strain evidence="3">LS1R49</strain>
    </source>
</reference>
<dbReference type="GO" id="GO:0030153">
    <property type="term" value="P:bacteriocin immunity"/>
    <property type="evidence" value="ECO:0007669"/>
    <property type="project" value="InterPro"/>
</dbReference>
<keyword evidence="1" id="KW-1133">Transmembrane helix</keyword>
<gene>
    <name evidence="3" type="ORF">OIU83_00355</name>
</gene>
<organism evidence="3 4">
    <name type="scientific">Flavobacterium shii</name>
    <dbReference type="NCBI Taxonomy" id="2987687"/>
    <lineage>
        <taxon>Bacteria</taxon>
        <taxon>Pseudomonadati</taxon>
        <taxon>Bacteroidota</taxon>
        <taxon>Flavobacteriia</taxon>
        <taxon>Flavobacteriales</taxon>
        <taxon>Flavobacteriaceae</taxon>
        <taxon>Flavobacterium</taxon>
    </lineage>
</organism>
<evidence type="ECO:0000313" key="4">
    <source>
        <dbReference type="Proteomes" id="UP001151079"/>
    </source>
</evidence>
<dbReference type="EMBL" id="JAOZEW010000001">
    <property type="protein sequence ID" value="MCV9926090.1"/>
    <property type="molecule type" value="Genomic_DNA"/>
</dbReference>
<proteinExistence type="predicted"/>
<dbReference type="AlphaFoldDB" id="A0A9X2Z9R9"/>
<keyword evidence="1" id="KW-0472">Membrane</keyword>
<keyword evidence="4" id="KW-1185">Reference proteome</keyword>
<accession>A0A9X2Z9R9</accession>
<comment type="caution">
    <text evidence="3">The sequence shown here is derived from an EMBL/GenBank/DDBJ whole genome shotgun (WGS) entry which is preliminary data.</text>
</comment>
<evidence type="ECO:0000259" key="2">
    <source>
        <dbReference type="Pfam" id="PF06713"/>
    </source>
</evidence>
<protein>
    <submittedName>
        <fullName evidence="3">PH domain-containing protein</fullName>
    </submittedName>
</protein>